<dbReference type="GO" id="GO:0000150">
    <property type="term" value="F:DNA strand exchange activity"/>
    <property type="evidence" value="ECO:0007669"/>
    <property type="project" value="InterPro"/>
</dbReference>
<dbReference type="PANTHER" id="PTHR30461:SF23">
    <property type="entry name" value="DNA RECOMBINASE-RELATED"/>
    <property type="match status" value="1"/>
</dbReference>
<dbReference type="CDD" id="cd00338">
    <property type="entry name" value="Ser_Recombinase"/>
    <property type="match status" value="1"/>
</dbReference>
<evidence type="ECO:0000259" key="1">
    <source>
        <dbReference type="PROSITE" id="PS51736"/>
    </source>
</evidence>
<dbReference type="RefSeq" id="WP_015501750.1">
    <property type="nucleotide sequence ID" value="NC_020911.1"/>
</dbReference>
<dbReference type="Pfam" id="PF00239">
    <property type="entry name" value="Resolvase"/>
    <property type="match status" value="1"/>
</dbReference>
<dbReference type="Pfam" id="PF13408">
    <property type="entry name" value="Zn_ribbon_recom"/>
    <property type="match status" value="1"/>
</dbReference>
<proteinExistence type="predicted"/>
<accession>M9RDM3</accession>
<dbReference type="Pfam" id="PF07508">
    <property type="entry name" value="Recombinase"/>
    <property type="match status" value="1"/>
</dbReference>
<dbReference type="InterPro" id="IPR050639">
    <property type="entry name" value="SSR_resolvase"/>
</dbReference>
<dbReference type="SUPFAM" id="SSF53041">
    <property type="entry name" value="Resolvase-like"/>
    <property type="match status" value="1"/>
</dbReference>
<dbReference type="GO" id="GO:0003677">
    <property type="term" value="F:DNA binding"/>
    <property type="evidence" value="ECO:0007669"/>
    <property type="project" value="InterPro"/>
</dbReference>
<feature type="domain" description="Resolvase/invertase-type recombinase catalytic" evidence="1">
    <location>
        <begin position="9"/>
        <end position="152"/>
    </location>
</feature>
<dbReference type="InterPro" id="IPR011109">
    <property type="entry name" value="DNA_bind_recombinase_dom"/>
</dbReference>
<dbReference type="OrthoDB" id="7277848at2"/>
<reference evidence="2 3" key="1">
    <citation type="journal article" date="2013" name="PLoS ONE">
        <title>Poles Apart: Arctic and Antarctic Octadecabacter strains Share High Genome Plasticity and a New Type of Xanthorhodopsin.</title>
        <authorList>
            <person name="Vollmers J."/>
            <person name="Voget S."/>
            <person name="Dietrich S."/>
            <person name="Gollnow K."/>
            <person name="Smits M."/>
            <person name="Meyer K."/>
            <person name="Brinkhoff T."/>
            <person name="Simon M."/>
            <person name="Daniel R."/>
        </authorList>
    </citation>
    <scope>NUCLEOTIDE SEQUENCE [LARGE SCALE GENOMIC DNA]</scope>
    <source>
        <strain evidence="2 3">307</strain>
    </source>
</reference>
<dbReference type="KEGG" id="oat:OAN307_c45010"/>
<dbReference type="PROSITE" id="PS51736">
    <property type="entry name" value="RECOMBINASES_3"/>
    <property type="match status" value="1"/>
</dbReference>
<dbReference type="HOGENOM" id="CLU_010686_18_13_5"/>
<dbReference type="eggNOG" id="COG1961">
    <property type="taxonomic scope" value="Bacteria"/>
</dbReference>
<evidence type="ECO:0000313" key="3">
    <source>
        <dbReference type="Proteomes" id="UP000005307"/>
    </source>
</evidence>
<dbReference type="AlphaFoldDB" id="M9RDM3"/>
<dbReference type="Proteomes" id="UP000005307">
    <property type="component" value="Chromosome"/>
</dbReference>
<protein>
    <submittedName>
        <fullName evidence="2">Putative recombinase/resolvase</fullName>
    </submittedName>
</protein>
<dbReference type="InterPro" id="IPR025827">
    <property type="entry name" value="Zn_ribbon_recom_dom"/>
</dbReference>
<evidence type="ECO:0000313" key="2">
    <source>
        <dbReference type="EMBL" id="AGI69858.1"/>
    </source>
</evidence>
<gene>
    <name evidence="2" type="ORF">OAN307_c45010</name>
</gene>
<dbReference type="EMBL" id="CP003740">
    <property type="protein sequence ID" value="AGI69858.1"/>
    <property type="molecule type" value="Genomic_DNA"/>
</dbReference>
<dbReference type="SMART" id="SM00857">
    <property type="entry name" value="Resolvase"/>
    <property type="match status" value="1"/>
</dbReference>
<name>M9RDM3_9RHOB</name>
<dbReference type="InterPro" id="IPR006119">
    <property type="entry name" value="Resolv_N"/>
</dbReference>
<dbReference type="InterPro" id="IPR036162">
    <property type="entry name" value="Resolvase-like_N_sf"/>
</dbReference>
<sequence length="567" mass="63150">MLNTNRPKRAAIYARYSTDMQSAASIDDQLRLCRRICEAQGWSVVEEFRDEAISGQTDCRPGFEALRQKGQDGHFDVVVSESMDRLSRDQEHIAGLYKRLAFRDCELFTQAEGLVNEMLVGMKGTMNALFIKDLGAKTRRGQEGRVHTGKSAGGCGYGYRVDRQLLPDGTWTTGDLMIVPEEVRVVHRIFREYDQGQSSRAIAVGLNRDGIPAPRSGKGTGTWSFSTISGNRKRGTGILNNELYLGVRVWNRQRYVKDPTTGKRQARANPPEKWVRNEVPELRLVDDDLWARIKHRQGAVRDVMINAGDNGGPDVNVLGTARRAKYLFSGLLKCGCCGGSYTLMNKTKYGCASNRNKGTCDNRKLIKREEVEDRVLNGLKGKLLHPTMLTAFVTEYHLEWNRLQRNTVSERSAATAELKVVTQKIDKIVEAITEGMFHISMKAKMDNLEARKVAIVAKLDAMSSDEPVHLHPALAQVYEDKIGALAASLNDDATRPEAIELLRGLVSEVRLHPDKDASSGHTIELFGELAAIFELSEPRNDKARRIKGGVSVTMVAGVGFEPTTFRL</sequence>
<organism evidence="2 3">
    <name type="scientific">Octadecabacter antarcticus 307</name>
    <dbReference type="NCBI Taxonomy" id="391626"/>
    <lineage>
        <taxon>Bacteria</taxon>
        <taxon>Pseudomonadati</taxon>
        <taxon>Pseudomonadota</taxon>
        <taxon>Alphaproteobacteria</taxon>
        <taxon>Rhodobacterales</taxon>
        <taxon>Roseobacteraceae</taxon>
        <taxon>Octadecabacter</taxon>
    </lineage>
</organism>
<dbReference type="PANTHER" id="PTHR30461">
    <property type="entry name" value="DNA-INVERTASE FROM LAMBDOID PROPHAGE"/>
    <property type="match status" value="1"/>
</dbReference>
<dbReference type="InterPro" id="IPR038109">
    <property type="entry name" value="DNA_bind_recomb_sf"/>
</dbReference>
<dbReference type="Gene3D" id="3.40.50.1390">
    <property type="entry name" value="Resolvase, N-terminal catalytic domain"/>
    <property type="match status" value="1"/>
</dbReference>
<keyword evidence="3" id="KW-1185">Reference proteome</keyword>
<dbReference type="Gene3D" id="3.90.1750.20">
    <property type="entry name" value="Putative Large Serine Recombinase, Chain B, Domain 2"/>
    <property type="match status" value="1"/>
</dbReference>